<keyword evidence="6" id="KW-1185">Reference proteome</keyword>
<dbReference type="Proteomes" id="UP000054693">
    <property type="component" value="Unassembled WGS sequence"/>
</dbReference>
<evidence type="ECO:0000256" key="2">
    <source>
        <dbReference type="ARBA" id="ARBA00023004"/>
    </source>
</evidence>
<dbReference type="InterPro" id="IPR017972">
    <property type="entry name" value="Cyt_P450_CS"/>
</dbReference>
<dbReference type="SUPFAM" id="SSF48264">
    <property type="entry name" value="Cytochrome P450"/>
    <property type="match status" value="1"/>
</dbReference>
<dbReference type="PANTHER" id="PTHR46206">
    <property type="entry name" value="CYTOCHROME P450"/>
    <property type="match status" value="1"/>
</dbReference>
<keyword evidence="4" id="KW-0503">Monooxygenase</keyword>
<dbReference type="InterPro" id="IPR036396">
    <property type="entry name" value="Cyt_P450_sf"/>
</dbReference>
<keyword evidence="4" id="KW-0560">Oxidoreductase</keyword>
<dbReference type="GO" id="GO:0005506">
    <property type="term" value="F:iron ion binding"/>
    <property type="evidence" value="ECO:0007669"/>
    <property type="project" value="InterPro"/>
</dbReference>
<dbReference type="Gene3D" id="1.10.630.10">
    <property type="entry name" value="Cytochrome P450"/>
    <property type="match status" value="1"/>
</dbReference>
<dbReference type="GO" id="GO:0004497">
    <property type="term" value="F:monooxygenase activity"/>
    <property type="evidence" value="ECO:0007669"/>
    <property type="project" value="UniProtKB-KW"/>
</dbReference>
<protein>
    <submittedName>
        <fullName evidence="5">Cytochrome P450</fullName>
    </submittedName>
</protein>
<feature type="binding site" description="axial binding residue" evidence="3">
    <location>
        <position position="456"/>
    </location>
    <ligand>
        <name>heme</name>
        <dbReference type="ChEBI" id="CHEBI:30413"/>
    </ligand>
    <ligandPart>
        <name>Fe</name>
        <dbReference type="ChEBI" id="CHEBI:18248"/>
    </ligandPart>
</feature>
<sequence length="508" mass="57626">MFGKLLESSIGLSMRYYSNQAYETAAGIFLQVERFGFGYTREFVQDPKAMLQKLISKARSSEEGYSVISLGYLGGNYAVITPRSQSQLIELINQFDKEQSSRKGHASFKFFSGNDFFIISDIGHDAMLSRKNLSRFLTPSRLAYPTITEIEKTVVVDTDIPTRHIVCAIVRAVMVENMLGIKQLPDNTYDVMESYRNDVKRWGAFPFPELLNFMPSLRKKRDAYRAFSRSILEQEFEKVVEVLHQNDHPGNANLLAASIVSLFKEENPTLTGEELSSALKSLSTEEIRRYFENPMVQSLPMILKAADNLTDAIVLCLEQIAADPKKFEILRDEIERAHFALSEELDIRTLKSLPVLDAFYKESVRFDAPVAVPRYTQNGYSSDSMTIPPNTMIIFDLHALAKGEQYWTNPNEFDPTRFLQAEQQHVDEEKSIGIKNNHHTIGQFPFVPFSVGMRNCPAFAVTEVLFKVAIAKFVASYELQFVEKDSDDSILHITSSDKSLKPTNSVSM</sequence>
<dbReference type="EMBL" id="LNZA01000008">
    <property type="protein sequence ID" value="KTD71233.1"/>
    <property type="molecule type" value="Genomic_DNA"/>
</dbReference>
<dbReference type="InterPro" id="IPR002403">
    <property type="entry name" value="Cyt_P450_E_grp-IV"/>
</dbReference>
<organism evidence="5 6">
    <name type="scientific">Legionella tucsonensis</name>
    <dbReference type="NCBI Taxonomy" id="40335"/>
    <lineage>
        <taxon>Bacteria</taxon>
        <taxon>Pseudomonadati</taxon>
        <taxon>Pseudomonadota</taxon>
        <taxon>Gammaproteobacteria</taxon>
        <taxon>Legionellales</taxon>
        <taxon>Legionellaceae</taxon>
        <taxon>Legionella</taxon>
    </lineage>
</organism>
<comment type="similarity">
    <text evidence="4">Belongs to the cytochrome P450 family.</text>
</comment>
<evidence type="ECO:0000313" key="6">
    <source>
        <dbReference type="Proteomes" id="UP000054693"/>
    </source>
</evidence>
<keyword evidence="2 3" id="KW-0408">Iron</keyword>
<dbReference type="AlphaFoldDB" id="A0A0W0ZPZ4"/>
<proteinExistence type="inferred from homology"/>
<gene>
    <name evidence="5" type="ORF">Ltuc_2592</name>
</gene>
<reference evidence="5 6" key="1">
    <citation type="submission" date="2015-11" db="EMBL/GenBank/DDBJ databases">
        <title>Genomic analysis of 38 Legionella species identifies large and diverse effector repertoires.</title>
        <authorList>
            <person name="Burstein D."/>
            <person name="Amaro F."/>
            <person name="Zusman T."/>
            <person name="Lifshitz Z."/>
            <person name="Cohen O."/>
            <person name="Gilbert J.A."/>
            <person name="Pupko T."/>
            <person name="Shuman H.A."/>
            <person name="Segal G."/>
        </authorList>
    </citation>
    <scope>NUCLEOTIDE SEQUENCE [LARGE SCALE GENOMIC DNA]</scope>
    <source>
        <strain evidence="5 6">ATCC 49180</strain>
    </source>
</reference>
<dbReference type="CDD" id="cd00302">
    <property type="entry name" value="cytochrome_P450"/>
    <property type="match status" value="1"/>
</dbReference>
<comment type="cofactor">
    <cofactor evidence="3">
        <name>heme</name>
        <dbReference type="ChEBI" id="CHEBI:30413"/>
    </cofactor>
</comment>
<dbReference type="GO" id="GO:0020037">
    <property type="term" value="F:heme binding"/>
    <property type="evidence" value="ECO:0007669"/>
    <property type="project" value="InterPro"/>
</dbReference>
<evidence type="ECO:0000256" key="1">
    <source>
        <dbReference type="ARBA" id="ARBA00022723"/>
    </source>
</evidence>
<dbReference type="PATRIC" id="fig|40335.7.peg.2770"/>
<dbReference type="OrthoDB" id="9764248at2"/>
<keyword evidence="3 4" id="KW-0349">Heme</keyword>
<accession>A0A0W0ZPZ4</accession>
<name>A0A0W0ZPZ4_9GAMM</name>
<comment type="caution">
    <text evidence="5">The sequence shown here is derived from an EMBL/GenBank/DDBJ whole genome shotgun (WGS) entry which is preliminary data.</text>
</comment>
<dbReference type="PRINTS" id="PR00465">
    <property type="entry name" value="EP450IV"/>
</dbReference>
<evidence type="ECO:0000256" key="4">
    <source>
        <dbReference type="RuleBase" id="RU000461"/>
    </source>
</evidence>
<evidence type="ECO:0000313" key="5">
    <source>
        <dbReference type="EMBL" id="KTD71233.1"/>
    </source>
</evidence>
<dbReference type="InterPro" id="IPR001128">
    <property type="entry name" value="Cyt_P450"/>
</dbReference>
<dbReference type="Pfam" id="PF00067">
    <property type="entry name" value="p450"/>
    <property type="match status" value="1"/>
</dbReference>
<dbReference type="GO" id="GO:0016705">
    <property type="term" value="F:oxidoreductase activity, acting on paired donors, with incorporation or reduction of molecular oxygen"/>
    <property type="evidence" value="ECO:0007669"/>
    <property type="project" value="InterPro"/>
</dbReference>
<dbReference type="PROSITE" id="PS00086">
    <property type="entry name" value="CYTOCHROME_P450"/>
    <property type="match status" value="1"/>
</dbReference>
<dbReference type="STRING" id="40335.Ltuc_2592"/>
<keyword evidence="1 3" id="KW-0479">Metal-binding</keyword>
<evidence type="ECO:0000256" key="3">
    <source>
        <dbReference type="PIRSR" id="PIRSR602403-1"/>
    </source>
</evidence>